<reference evidence="1 2" key="1">
    <citation type="journal article" date="2018" name="Mol. Biol. Evol.">
        <title>Broad Genomic Sampling Reveals a Smut Pathogenic Ancestry of the Fungal Clade Ustilaginomycotina.</title>
        <authorList>
            <person name="Kijpornyongpan T."/>
            <person name="Mondo S.J."/>
            <person name="Barry K."/>
            <person name="Sandor L."/>
            <person name="Lee J."/>
            <person name="Lipzen A."/>
            <person name="Pangilinan J."/>
            <person name="LaButti K."/>
            <person name="Hainaut M."/>
            <person name="Henrissat B."/>
            <person name="Grigoriev I.V."/>
            <person name="Spatafora J.W."/>
            <person name="Aime M.C."/>
        </authorList>
    </citation>
    <scope>NUCLEOTIDE SEQUENCE [LARGE SCALE GENOMIC DNA]</scope>
    <source>
        <strain evidence="1 2">SA 807</strain>
    </source>
</reference>
<organism evidence="1 2">
    <name type="scientific">Violaceomyces palustris</name>
    <dbReference type="NCBI Taxonomy" id="1673888"/>
    <lineage>
        <taxon>Eukaryota</taxon>
        <taxon>Fungi</taxon>
        <taxon>Dikarya</taxon>
        <taxon>Basidiomycota</taxon>
        <taxon>Ustilaginomycotina</taxon>
        <taxon>Ustilaginomycetes</taxon>
        <taxon>Violaceomycetales</taxon>
        <taxon>Violaceomycetaceae</taxon>
        <taxon>Violaceomyces</taxon>
    </lineage>
</organism>
<keyword evidence="2" id="KW-1185">Reference proteome</keyword>
<name>A0ACD0P7Q7_9BASI</name>
<dbReference type="EMBL" id="KZ819697">
    <property type="protein sequence ID" value="PWN54081.1"/>
    <property type="molecule type" value="Genomic_DNA"/>
</dbReference>
<proteinExistence type="predicted"/>
<evidence type="ECO:0000313" key="2">
    <source>
        <dbReference type="Proteomes" id="UP000245626"/>
    </source>
</evidence>
<gene>
    <name evidence="1" type="ORF">IE53DRAFT_383382</name>
</gene>
<sequence>MSGSESYTLHYWPSIPGRGEYIRLAFEAAGQPFEENNKVESLVDHIMTDTVVGHPPHFAPPLLEIRRKESGREPSGGASAERFYLSQTPAILAYLAPKLGLTGLPADEVQGTEGDLKLAQLNQLTLTALDLSNEAHDTHHPVAVGAYYEEQKDEALRRAEDFRKNRVPKFLRYFETVIRSNGRGDGKRLIGPSLSVADLVLFQVLDGLSFAYPRLMASLERKGDYGGVFGLKRHVGGWDKVKGYVESGRRRKFSNGLYRHYPELDAEA</sequence>
<accession>A0ACD0P7Q7</accession>
<dbReference type="Proteomes" id="UP000245626">
    <property type="component" value="Unassembled WGS sequence"/>
</dbReference>
<evidence type="ECO:0000313" key="1">
    <source>
        <dbReference type="EMBL" id="PWN54081.1"/>
    </source>
</evidence>
<protein>
    <submittedName>
        <fullName evidence="1">Uncharacterized protein</fullName>
    </submittedName>
</protein>